<dbReference type="OrthoDB" id="713551at2"/>
<dbReference type="EMBL" id="FXAU01000001">
    <property type="protein sequence ID" value="SMG15644.1"/>
    <property type="molecule type" value="Genomic_DNA"/>
</dbReference>
<dbReference type="PROSITE" id="PS51257">
    <property type="entry name" value="PROKAR_LIPOPROTEIN"/>
    <property type="match status" value="1"/>
</dbReference>
<dbReference type="Proteomes" id="UP000192980">
    <property type="component" value="Unassembled WGS sequence"/>
</dbReference>
<reference evidence="2 3" key="1">
    <citation type="submission" date="2017-04" db="EMBL/GenBank/DDBJ databases">
        <authorList>
            <person name="Afonso C.L."/>
            <person name="Miller P.J."/>
            <person name="Scott M.A."/>
            <person name="Spackman E."/>
            <person name="Goraichik I."/>
            <person name="Dimitrov K.M."/>
            <person name="Suarez D.L."/>
            <person name="Swayne D.E."/>
        </authorList>
    </citation>
    <scope>NUCLEOTIDE SEQUENCE [LARGE SCALE GENOMIC DNA]</scope>
    <source>
        <strain evidence="2 3">DSM 22418</strain>
    </source>
</reference>
<keyword evidence="3" id="KW-1185">Reference proteome</keyword>
<evidence type="ECO:0000313" key="3">
    <source>
        <dbReference type="Proteomes" id="UP000192980"/>
    </source>
</evidence>
<evidence type="ECO:0008006" key="4">
    <source>
        <dbReference type="Google" id="ProtNLM"/>
    </source>
</evidence>
<accession>A0A1X7IM30</accession>
<proteinExistence type="predicted"/>
<dbReference type="STRING" id="561061.SAMN05660862_0980"/>
<protein>
    <recommendedName>
        <fullName evidence="4">Lipoprotein</fullName>
    </recommendedName>
</protein>
<dbReference type="RefSeq" id="WP_085471796.1">
    <property type="nucleotide sequence ID" value="NZ_FXAU01000001.1"/>
</dbReference>
<dbReference type="AlphaFoldDB" id="A0A1X7IM30"/>
<evidence type="ECO:0000313" key="2">
    <source>
        <dbReference type="EMBL" id="SMG15644.1"/>
    </source>
</evidence>
<organism evidence="2 3">
    <name type="scientific">Sphingobacterium psychroaquaticum</name>
    <dbReference type="NCBI Taxonomy" id="561061"/>
    <lineage>
        <taxon>Bacteria</taxon>
        <taxon>Pseudomonadati</taxon>
        <taxon>Bacteroidota</taxon>
        <taxon>Sphingobacteriia</taxon>
        <taxon>Sphingobacteriales</taxon>
        <taxon>Sphingobacteriaceae</taxon>
        <taxon>Sphingobacterium</taxon>
    </lineage>
</organism>
<name>A0A1X7IM30_9SPHI</name>
<keyword evidence="1" id="KW-0732">Signal</keyword>
<evidence type="ECO:0000256" key="1">
    <source>
        <dbReference type="SAM" id="SignalP"/>
    </source>
</evidence>
<feature type="signal peptide" evidence="1">
    <location>
        <begin position="1"/>
        <end position="27"/>
    </location>
</feature>
<gene>
    <name evidence="2" type="ORF">SAMN05660862_0980</name>
</gene>
<feature type="chain" id="PRO_5012982248" description="Lipoprotein" evidence="1">
    <location>
        <begin position="28"/>
        <end position="146"/>
    </location>
</feature>
<sequence>MRKIRTLSCTSLSLILIYACTSGNNGADLQKKVTGLYASESENTFDYFKDTLEIKANQDGKLDVTIIANWSSAKEDDPQRPKNKVAGEWNSYGKGDTKVGELQTSDTTIRIAHPMYNTVDILKIDLNAGTLEYPKKDGAVVYQKVR</sequence>